<comment type="caution">
    <text evidence="1">The sequence shown here is derived from an EMBL/GenBank/DDBJ whole genome shotgun (WGS) entry which is preliminary data.</text>
</comment>
<reference evidence="1 2" key="1">
    <citation type="submission" date="2024-04" db="EMBL/GenBank/DDBJ databases">
        <title>Defined microbial consortia suppress multidrug-resistant proinflammatory Enterobacteriaceae via ecological control.</title>
        <authorList>
            <person name="Furuichi M."/>
            <person name="Kawaguchi T."/>
            <person name="Pust M."/>
            <person name="Yasuma K."/>
            <person name="Plichta D."/>
            <person name="Hasegawa N."/>
            <person name="Ohya T."/>
            <person name="Bhattarai S."/>
            <person name="Sasajima S."/>
            <person name="Aoto Y."/>
            <person name="Tuganbaev T."/>
            <person name="Yaginuma M."/>
            <person name="Ueda M."/>
            <person name="Okahashi N."/>
            <person name="Amafuji K."/>
            <person name="Kiridooshi Y."/>
            <person name="Sugita K."/>
            <person name="Strazar M."/>
            <person name="Skelly A."/>
            <person name="Suda W."/>
            <person name="Hattori M."/>
            <person name="Nakamoto N."/>
            <person name="Caballero S."/>
            <person name="Norman J."/>
            <person name="Olle B."/>
            <person name="Tanoue T."/>
            <person name="Arita M."/>
            <person name="Bucci V."/>
            <person name="Atarashi K."/>
            <person name="Xavier R."/>
            <person name="Honda K."/>
        </authorList>
    </citation>
    <scope>NUCLEOTIDE SEQUENCE [LARGE SCALE GENOMIC DNA]</scope>
    <source>
        <strain evidence="2">k04-0078-D8-1</strain>
    </source>
</reference>
<proteinExistence type="predicted"/>
<organism evidence="1 2">
    <name type="scientific">Blautia hominis</name>
    <dbReference type="NCBI Taxonomy" id="2025493"/>
    <lineage>
        <taxon>Bacteria</taxon>
        <taxon>Bacillati</taxon>
        <taxon>Bacillota</taxon>
        <taxon>Clostridia</taxon>
        <taxon>Lachnospirales</taxon>
        <taxon>Lachnospiraceae</taxon>
        <taxon>Blautia</taxon>
    </lineage>
</organism>
<name>A0ABQ0BGI1_9FIRM</name>
<evidence type="ECO:0000313" key="2">
    <source>
        <dbReference type="Proteomes" id="UP001600943"/>
    </source>
</evidence>
<protein>
    <submittedName>
        <fullName evidence="1">Uncharacterized protein</fullName>
    </submittedName>
</protein>
<dbReference type="EMBL" id="BAABYW010000001">
    <property type="protein sequence ID" value="GAA6410579.1"/>
    <property type="molecule type" value="Genomic_DNA"/>
</dbReference>
<sequence length="63" mass="6913">MQSLESAVKDAVKKHPFCHASDLDPEAFANLMTDIIKNALQSQDFQDCIAGEIMGAIRQLGLH</sequence>
<keyword evidence="2" id="KW-1185">Reference proteome</keyword>
<accession>A0ABQ0BGI1</accession>
<dbReference type="Proteomes" id="UP001600943">
    <property type="component" value="Unassembled WGS sequence"/>
</dbReference>
<evidence type="ECO:0000313" key="1">
    <source>
        <dbReference type="EMBL" id="GAA6410579.1"/>
    </source>
</evidence>
<gene>
    <name evidence="1" type="ORF">K040078D81_46960</name>
</gene>